<dbReference type="RefSeq" id="WP_013779088.1">
    <property type="nucleotide sequence ID" value="NC_015519.1"/>
</dbReference>
<dbReference type="KEGG" id="tae:TepiRe1_2197"/>
<dbReference type="PROSITE" id="PS00105">
    <property type="entry name" value="AA_TRANSFER_CLASS_1"/>
    <property type="match status" value="1"/>
</dbReference>
<dbReference type="InterPro" id="IPR015422">
    <property type="entry name" value="PyrdxlP-dep_Trfase_small"/>
</dbReference>
<dbReference type="HOGENOM" id="CLU_017584_3_2_9"/>
<dbReference type="EC" id="2.6.1.-" evidence="1"/>
<dbReference type="Gene3D" id="3.90.1150.10">
    <property type="entry name" value="Aspartate Aminotransferase, domain 1"/>
    <property type="match status" value="1"/>
</dbReference>
<keyword evidence="1 3" id="KW-0808">Transferase</keyword>
<dbReference type="OrthoDB" id="9813612at2"/>
<dbReference type="InterPro" id="IPR004838">
    <property type="entry name" value="NHTrfase_class1_PyrdxlP-BS"/>
</dbReference>
<dbReference type="InterPro" id="IPR004839">
    <property type="entry name" value="Aminotransferase_I/II_large"/>
</dbReference>
<dbReference type="STRING" id="1209989.TepRe1_2041"/>
<dbReference type="PANTHER" id="PTHR42885">
    <property type="entry name" value="HISTIDINOL-PHOSPHATE AMINOTRANSFERASE-RELATED"/>
    <property type="match status" value="1"/>
</dbReference>
<proteinExistence type="inferred from homology"/>
<organism evidence="3 4">
    <name type="scientific">Tepidanaerobacter acetatoxydans (strain DSM 21804 / JCM 16047 / Re1)</name>
    <dbReference type="NCBI Taxonomy" id="1209989"/>
    <lineage>
        <taxon>Bacteria</taxon>
        <taxon>Bacillati</taxon>
        <taxon>Bacillota</taxon>
        <taxon>Clostridia</taxon>
        <taxon>Thermosediminibacterales</taxon>
        <taxon>Tepidanaerobacteraceae</taxon>
        <taxon>Tepidanaerobacter</taxon>
    </lineage>
</organism>
<accession>F4LR14</accession>
<sequence>MISIDKVIRKIRPILHDFQPKSYTKDPWEELAKYKIKKDDIIDCSLGVNPYGCSTLAQKATSNIYWEGIAKYPDTSYTAIKKAIINLWSGVAELKENEIFLEAGSVRILAKLNRLFIENGSKVLGYCPQFSEYENLVKMYGGVYNFIGLREEENFKFCHKRFLDAINDSYNIIYIDNPNNPTGQVLKIAIIEEIVKRAANYGIPVIVDEAYGDYMDASNSAISICEKYDNLLTVRSLSKGMGLANIRLGYLIVKGRLKEYYNTANIPAFVFPDIMSNIITETLRDTEFILQCRKDIKQNKARLLSMCKDKFTIYETGLEVPILTLGCKDKGNLYDYFLKHGVITAPGDEFTNLGRNYVRLCIPANIEVLLERIAKMN</sequence>
<dbReference type="Pfam" id="PF00155">
    <property type="entry name" value="Aminotran_1_2"/>
    <property type="match status" value="1"/>
</dbReference>
<protein>
    <recommendedName>
        <fullName evidence="1">Aminotransferase</fullName>
        <ecNumber evidence="1">2.6.1.-</ecNumber>
    </recommendedName>
</protein>
<evidence type="ECO:0000313" key="4">
    <source>
        <dbReference type="Proteomes" id="UP000010802"/>
    </source>
</evidence>
<dbReference type="SUPFAM" id="SSF53383">
    <property type="entry name" value="PLP-dependent transferases"/>
    <property type="match status" value="1"/>
</dbReference>
<dbReference type="Proteomes" id="UP000010802">
    <property type="component" value="Chromosome"/>
</dbReference>
<name>F4LR14_TEPAE</name>
<keyword evidence="4" id="KW-1185">Reference proteome</keyword>
<dbReference type="InterPro" id="IPR015424">
    <property type="entry name" value="PyrdxlP-dep_Trfase"/>
</dbReference>
<dbReference type="GO" id="GO:0030170">
    <property type="term" value="F:pyridoxal phosphate binding"/>
    <property type="evidence" value="ECO:0007669"/>
    <property type="project" value="InterPro"/>
</dbReference>
<reference evidence="4" key="1">
    <citation type="journal article" date="2013" name="Genome Announc.">
        <title>First genome sequence of a syntrophic acetate-oxidizing bacterium, Tepidanaerobacter acetatoxydans strain Re1.</title>
        <authorList>
            <person name="Manzoor S."/>
            <person name="Bongcam-Rudloff E."/>
            <person name="Schnurer A."/>
            <person name="Muller B."/>
        </authorList>
    </citation>
    <scope>NUCLEOTIDE SEQUENCE [LARGE SCALE GENOMIC DNA]</scope>
    <source>
        <strain evidence="4">Re1</strain>
    </source>
</reference>
<dbReference type="GO" id="GO:0008483">
    <property type="term" value="F:transaminase activity"/>
    <property type="evidence" value="ECO:0007669"/>
    <property type="project" value="UniProtKB-KW"/>
</dbReference>
<feature type="domain" description="Aminotransferase class I/classII large" evidence="2">
    <location>
        <begin position="45"/>
        <end position="373"/>
    </location>
</feature>
<dbReference type="EMBL" id="HF563609">
    <property type="protein sequence ID" value="CDI40921.1"/>
    <property type="molecule type" value="Genomic_DNA"/>
</dbReference>
<keyword evidence="1 3" id="KW-0032">Aminotransferase</keyword>
<comment type="similarity">
    <text evidence="1">Belongs to the class-I pyridoxal-phosphate-dependent aminotransferase family.</text>
</comment>
<dbReference type="KEGG" id="tep:TepRe1_2041"/>
<comment type="cofactor">
    <cofactor evidence="1">
        <name>pyridoxal 5'-phosphate</name>
        <dbReference type="ChEBI" id="CHEBI:597326"/>
    </cofactor>
</comment>
<dbReference type="AlphaFoldDB" id="F4LR14"/>
<gene>
    <name evidence="3" type="ordered locus">TEPIRE1_2197</name>
</gene>
<evidence type="ECO:0000256" key="1">
    <source>
        <dbReference type="RuleBase" id="RU000481"/>
    </source>
</evidence>
<dbReference type="eggNOG" id="COG0079">
    <property type="taxonomic scope" value="Bacteria"/>
</dbReference>
<dbReference type="Gene3D" id="3.40.640.10">
    <property type="entry name" value="Type I PLP-dependent aspartate aminotransferase-like (Major domain)"/>
    <property type="match status" value="1"/>
</dbReference>
<evidence type="ECO:0000259" key="2">
    <source>
        <dbReference type="Pfam" id="PF00155"/>
    </source>
</evidence>
<dbReference type="InterPro" id="IPR015421">
    <property type="entry name" value="PyrdxlP-dep_Trfase_major"/>
</dbReference>
<evidence type="ECO:0000313" key="3">
    <source>
        <dbReference type="EMBL" id="CDI40921.1"/>
    </source>
</evidence>
<dbReference type="CDD" id="cd00609">
    <property type="entry name" value="AAT_like"/>
    <property type="match status" value="1"/>
</dbReference>